<evidence type="ECO:0000256" key="4">
    <source>
        <dbReference type="ARBA" id="ARBA00022824"/>
    </source>
</evidence>
<evidence type="ECO:0000256" key="7">
    <source>
        <dbReference type="ARBA" id="ARBA00023054"/>
    </source>
</evidence>
<comment type="caution">
    <text evidence="13">The sequence shown here is derived from an EMBL/GenBank/DDBJ whole genome shotgun (WGS) entry which is preliminary data.</text>
</comment>
<dbReference type="STRING" id="3076.A0A2P6TQM0"/>
<evidence type="ECO:0000259" key="12">
    <source>
        <dbReference type="Pfam" id="PF03908"/>
    </source>
</evidence>
<evidence type="ECO:0000256" key="2">
    <source>
        <dbReference type="ARBA" id="ARBA00022448"/>
    </source>
</evidence>
<organism evidence="13 14">
    <name type="scientific">Chlorella sorokiniana</name>
    <name type="common">Freshwater green alga</name>
    <dbReference type="NCBI Taxonomy" id="3076"/>
    <lineage>
        <taxon>Eukaryota</taxon>
        <taxon>Viridiplantae</taxon>
        <taxon>Chlorophyta</taxon>
        <taxon>core chlorophytes</taxon>
        <taxon>Trebouxiophyceae</taxon>
        <taxon>Chlorellales</taxon>
        <taxon>Chlorellaceae</taxon>
        <taxon>Chlorella clade</taxon>
        <taxon>Chlorella</taxon>
    </lineage>
</organism>
<keyword evidence="13" id="KW-0645">Protease</keyword>
<comment type="subcellular location">
    <subcellularLocation>
        <location evidence="1">Endoplasmic reticulum membrane</location>
        <topology evidence="1">Single-pass type IV membrane protein</topology>
    </subcellularLocation>
</comment>
<keyword evidence="13" id="KW-0482">Metalloprotease</keyword>
<feature type="compositionally biased region" description="Low complexity" evidence="11">
    <location>
        <begin position="410"/>
        <end position="421"/>
    </location>
</feature>
<protein>
    <submittedName>
        <fullName evidence="13">ATP-dependent zinc metalloprotease FTSH mitochondrial</fullName>
    </submittedName>
</protein>
<keyword evidence="14" id="KW-1185">Reference proteome</keyword>
<dbReference type="PANTHER" id="PTHR12825">
    <property type="entry name" value="BNIP1-RELATED"/>
    <property type="match status" value="1"/>
</dbReference>
<keyword evidence="8" id="KW-0472">Membrane</keyword>
<evidence type="ECO:0000256" key="11">
    <source>
        <dbReference type="SAM" id="MobiDB-lite"/>
    </source>
</evidence>
<keyword evidence="4" id="KW-0256">Endoplasmic reticulum</keyword>
<proteinExistence type="inferred from homology"/>
<evidence type="ECO:0000313" key="14">
    <source>
        <dbReference type="Proteomes" id="UP000239899"/>
    </source>
</evidence>
<feature type="coiled-coil region" evidence="10">
    <location>
        <begin position="52"/>
        <end position="86"/>
    </location>
</feature>
<keyword evidence="6" id="KW-1133">Transmembrane helix</keyword>
<dbReference type="OrthoDB" id="46868at2759"/>
<evidence type="ECO:0000256" key="8">
    <source>
        <dbReference type="ARBA" id="ARBA00023136"/>
    </source>
</evidence>
<feature type="compositionally biased region" description="Basic and acidic residues" evidence="11">
    <location>
        <begin position="538"/>
        <end position="553"/>
    </location>
</feature>
<keyword evidence="3" id="KW-0812">Transmembrane</keyword>
<comment type="similarity">
    <text evidence="9">Belongs to the SEC20 family.</text>
</comment>
<name>A0A2P6TQM0_CHLSO</name>
<dbReference type="GO" id="GO:0031201">
    <property type="term" value="C:SNARE complex"/>
    <property type="evidence" value="ECO:0007669"/>
    <property type="project" value="TreeGrafter"/>
</dbReference>
<feature type="compositionally biased region" description="Low complexity" evidence="11">
    <location>
        <begin position="325"/>
        <end position="345"/>
    </location>
</feature>
<feature type="compositionally biased region" description="Low complexity" evidence="11">
    <location>
        <begin position="271"/>
        <end position="280"/>
    </location>
</feature>
<accession>A0A2P6TQM0</accession>
<feature type="compositionally biased region" description="Low complexity" evidence="11">
    <location>
        <begin position="363"/>
        <end position="383"/>
    </location>
</feature>
<keyword evidence="2" id="KW-0813">Transport</keyword>
<keyword evidence="7 10" id="KW-0175">Coiled coil</keyword>
<sequence>MSLSEPPEEHLRLVELEAAVLADVEAYGRCPLVDKPRVAKLSAVIQDRLGRIRALTRDLELAAEEAEGEEEEQRALAAMLAQHKAEYARIQAAFKQAAVDQRTAALKSAAEERRELLAGGEAGLRQRRAQTEADAAALAEDVTGGLRRTRQVLAEELEHTSATLAAMEASHAQLGKTKDEYHGQHRHLRKSKGLLGTLDWQAKSETYMLWFGLTLFLAVCAYIFQKRAGHFVPNALKPTTLLAGRQPVPAPSLLRRPAGVPLHKTGGGLRQPPAMAHQPQPHVPRHQQRRPPASPVPATQQQGEPQVGGADEAVWPSGAPELGTEQPQAAESQQQQQVSEQQQQPPQQPGQGAGLPPPPRPVDQPAQQQQPEQPVQQEQPQPDIQEKPAEQQQAPDLLEPVPAEPEGQHAEQAGGEAQQAPSGGGALEAGEQPAADEQQAADSGAAAEAQAQPEGAGSEAELAAAVEAAAAALSGDAAGLEQAAEQAAAAAAQEVAAGEAAADAQAGDAAAAAAAAAESQGQAAGGEPSAVGPEGAPEPDKHAILDRQGRRIAVDPIAEFVRSPLGGPPAGEPAGGEAPRDEL</sequence>
<evidence type="ECO:0000256" key="1">
    <source>
        <dbReference type="ARBA" id="ARBA00004163"/>
    </source>
</evidence>
<dbReference type="GO" id="GO:0008237">
    <property type="term" value="F:metallopeptidase activity"/>
    <property type="evidence" value="ECO:0007669"/>
    <property type="project" value="UniProtKB-KW"/>
</dbReference>
<dbReference type="Proteomes" id="UP000239899">
    <property type="component" value="Unassembled WGS sequence"/>
</dbReference>
<evidence type="ECO:0000313" key="13">
    <source>
        <dbReference type="EMBL" id="PRW56334.1"/>
    </source>
</evidence>
<dbReference type="AlphaFoldDB" id="A0A2P6TQM0"/>
<dbReference type="PANTHER" id="PTHR12825:SF0">
    <property type="entry name" value="VESICLE TRANSPORT PROTEIN SEC20"/>
    <property type="match status" value="1"/>
</dbReference>
<keyword evidence="13" id="KW-0378">Hydrolase</keyword>
<evidence type="ECO:0000256" key="3">
    <source>
        <dbReference type="ARBA" id="ARBA00022692"/>
    </source>
</evidence>
<evidence type="ECO:0000256" key="10">
    <source>
        <dbReference type="SAM" id="Coils"/>
    </source>
</evidence>
<dbReference type="EMBL" id="LHPG02000009">
    <property type="protein sequence ID" value="PRW56334.1"/>
    <property type="molecule type" value="Genomic_DNA"/>
</dbReference>
<feature type="region of interest" description="Disordered" evidence="11">
    <location>
        <begin position="250"/>
        <end position="583"/>
    </location>
</feature>
<evidence type="ECO:0000256" key="9">
    <source>
        <dbReference type="ARBA" id="ARBA00037934"/>
    </source>
</evidence>
<keyword evidence="5" id="KW-0931">ER-Golgi transport</keyword>
<dbReference type="GO" id="GO:0006508">
    <property type="term" value="P:proteolysis"/>
    <property type="evidence" value="ECO:0007669"/>
    <property type="project" value="UniProtKB-KW"/>
</dbReference>
<reference evidence="13 14" key="1">
    <citation type="journal article" date="2018" name="Plant J.">
        <title>Genome sequences of Chlorella sorokiniana UTEX 1602 and Micractinium conductrix SAG 241.80: implications to maltose excretion by a green alga.</title>
        <authorList>
            <person name="Arriola M.B."/>
            <person name="Velmurugan N."/>
            <person name="Zhang Y."/>
            <person name="Plunkett M.H."/>
            <person name="Hondzo H."/>
            <person name="Barney B.M."/>
        </authorList>
    </citation>
    <scope>NUCLEOTIDE SEQUENCE [LARGE SCALE GENOMIC DNA]</scope>
    <source>
        <strain evidence="14">UTEX 1602</strain>
    </source>
</reference>
<gene>
    <name evidence="13" type="ORF">C2E21_4965</name>
</gene>
<dbReference type="InterPro" id="IPR056173">
    <property type="entry name" value="Sec20_C"/>
</dbReference>
<dbReference type="GO" id="GO:0006890">
    <property type="term" value="P:retrograde vesicle-mediated transport, Golgi to endoplasmic reticulum"/>
    <property type="evidence" value="ECO:0007669"/>
    <property type="project" value="InterPro"/>
</dbReference>
<dbReference type="Pfam" id="PF03908">
    <property type="entry name" value="Sec20"/>
    <property type="match status" value="1"/>
</dbReference>
<evidence type="ECO:0000256" key="6">
    <source>
        <dbReference type="ARBA" id="ARBA00022989"/>
    </source>
</evidence>
<feature type="compositionally biased region" description="Low complexity" evidence="11">
    <location>
        <begin position="428"/>
        <end position="527"/>
    </location>
</feature>
<evidence type="ECO:0000256" key="5">
    <source>
        <dbReference type="ARBA" id="ARBA00022892"/>
    </source>
</evidence>
<dbReference type="GO" id="GO:0005484">
    <property type="term" value="F:SNAP receptor activity"/>
    <property type="evidence" value="ECO:0007669"/>
    <property type="project" value="InterPro"/>
</dbReference>
<dbReference type="GO" id="GO:0005789">
    <property type="term" value="C:endoplasmic reticulum membrane"/>
    <property type="evidence" value="ECO:0007669"/>
    <property type="project" value="UniProtKB-SubCell"/>
</dbReference>
<dbReference type="InterPro" id="IPR005606">
    <property type="entry name" value="Sec20"/>
</dbReference>
<feature type="domain" description="Sec20 C-terminal" evidence="12">
    <location>
        <begin position="139"/>
        <end position="227"/>
    </location>
</feature>